<dbReference type="Proteomes" id="UP000013026">
    <property type="component" value="Chromosome"/>
</dbReference>
<dbReference type="KEGG" id="mre:K649_08325"/>
<dbReference type="AlphaFoldDB" id="M9XA67"/>
<dbReference type="InterPro" id="IPR037079">
    <property type="entry name" value="AF2212/PG0164-like_sf"/>
</dbReference>
<gene>
    <name evidence="1" type="ORF">K649_08325</name>
</gene>
<dbReference type="SUPFAM" id="SSF141694">
    <property type="entry name" value="AF2212/PG0164-like"/>
    <property type="match status" value="1"/>
</dbReference>
<dbReference type="RefSeq" id="WP_015586650.1">
    <property type="nucleotide sequence ID" value="NC_013946.1"/>
</dbReference>
<evidence type="ECO:0000313" key="2">
    <source>
        <dbReference type="Proteomes" id="UP000013026"/>
    </source>
</evidence>
<sequence>MAHGGLVAMGFEFSGEIWEWRGPAPFYFVTVPEVESRAIKSAERLLTYGWGMIPAKVRIGRTVWKTALWPKEGRYVLPLKDAVRRAEGLEVGQVVQVWLEVGLGPADKQ</sequence>
<protein>
    <recommendedName>
        <fullName evidence="3">DUF1905 domain-containing protein</fullName>
    </recommendedName>
</protein>
<dbReference type="Pfam" id="PF08922">
    <property type="entry name" value="DUF1905"/>
    <property type="match status" value="1"/>
</dbReference>
<dbReference type="EMBL" id="CP005385">
    <property type="protein sequence ID" value="AGK04960.1"/>
    <property type="molecule type" value="Genomic_DNA"/>
</dbReference>
<reference evidence="1 2" key="1">
    <citation type="submission" date="2013-04" db="EMBL/GenBank/DDBJ databases">
        <authorList>
            <person name="Chin J."/>
            <person name="Alexander D.H."/>
            <person name="Marks P."/>
            <person name="Korlach J."/>
            <person name="Clum A."/>
            <person name="Copeland A."/>
        </authorList>
    </citation>
    <scope>NUCLEOTIDE SEQUENCE [LARGE SCALE GENOMIC DNA]</scope>
    <source>
        <strain evidence="2">ATCC 35948 / DSM 1279 / VKM B-1258 / 21</strain>
    </source>
</reference>
<name>M9XA67_MEIRD</name>
<organism evidence="1 2">
    <name type="scientific">Meiothermus ruber (strain ATCC 35948 / DSM 1279 / VKM B-1258 / 21)</name>
    <name type="common">Thermus ruber</name>
    <dbReference type="NCBI Taxonomy" id="504728"/>
    <lineage>
        <taxon>Bacteria</taxon>
        <taxon>Thermotogati</taxon>
        <taxon>Deinococcota</taxon>
        <taxon>Deinococci</taxon>
        <taxon>Thermales</taxon>
        <taxon>Thermaceae</taxon>
        <taxon>Meiothermus</taxon>
    </lineage>
</organism>
<dbReference type="InterPro" id="IPR015018">
    <property type="entry name" value="DUF1905"/>
</dbReference>
<proteinExistence type="predicted"/>
<dbReference type="Gene3D" id="2.40.30.100">
    <property type="entry name" value="AF2212/PG0164-like"/>
    <property type="match status" value="1"/>
</dbReference>
<dbReference type="STRING" id="504728.K649_08325"/>
<accession>M9XA67</accession>
<dbReference type="eggNOG" id="ENOG5032ZPP">
    <property type="taxonomic scope" value="Bacteria"/>
</dbReference>
<evidence type="ECO:0008006" key="3">
    <source>
        <dbReference type="Google" id="ProtNLM"/>
    </source>
</evidence>
<evidence type="ECO:0000313" key="1">
    <source>
        <dbReference type="EMBL" id="AGK04960.1"/>
    </source>
</evidence>
<dbReference type="PATRIC" id="fig|504728.9.peg.1716"/>